<dbReference type="InterPro" id="IPR041698">
    <property type="entry name" value="Methyltransf_25"/>
</dbReference>
<dbReference type="Gene3D" id="3.40.50.150">
    <property type="entry name" value="Vaccinia Virus protein VP39"/>
    <property type="match status" value="1"/>
</dbReference>
<comment type="caution">
    <text evidence="2">The sequence shown here is derived from an EMBL/GenBank/DDBJ whole genome shotgun (WGS) entry which is preliminary data.</text>
</comment>
<feature type="domain" description="Methyltransferase" evidence="1">
    <location>
        <begin position="48"/>
        <end position="126"/>
    </location>
</feature>
<gene>
    <name evidence="2" type="ORF">J7I44_14240</name>
</gene>
<dbReference type="GO" id="GO:0008168">
    <property type="term" value="F:methyltransferase activity"/>
    <property type="evidence" value="ECO:0007669"/>
    <property type="project" value="UniProtKB-KW"/>
</dbReference>
<protein>
    <submittedName>
        <fullName evidence="2">Methyltransferase domain-containing protein</fullName>
    </submittedName>
</protein>
<dbReference type="RefSeq" id="WP_209622237.1">
    <property type="nucleotide sequence ID" value="NZ_JAGJRS010000031.1"/>
</dbReference>
<proteinExistence type="predicted"/>
<accession>A0ABS4DQZ2</accession>
<sequence length="205" mass="22855">MNGKVFQPSGNYYDKYNTRNPIARSMMQGFLRSFVELAVIAEPVGTAIEIGCGEGELSMRLAGRGWKVQGCDISEDAVDEARRRAAAAGLPIPFRTLDIFSAKEACGRSDLVVCCEVMEHLEEPAIALDILAGLSCRYLLVSVPREPLWRALNMARGCYWKEFGNTPGHIQHWSKRAFLSLLQQRVQIVAVRSPLPWTLALCRVQ</sequence>
<dbReference type="CDD" id="cd02440">
    <property type="entry name" value="AdoMet_MTases"/>
    <property type="match status" value="1"/>
</dbReference>
<organism evidence="2 3">
    <name type="scientific">Frateuria flava</name>
    <dbReference type="NCBI Taxonomy" id="2821489"/>
    <lineage>
        <taxon>Bacteria</taxon>
        <taxon>Pseudomonadati</taxon>
        <taxon>Pseudomonadota</taxon>
        <taxon>Gammaproteobacteria</taxon>
        <taxon>Lysobacterales</taxon>
        <taxon>Rhodanobacteraceae</taxon>
        <taxon>Frateuria</taxon>
    </lineage>
</organism>
<dbReference type="GO" id="GO:0032259">
    <property type="term" value="P:methylation"/>
    <property type="evidence" value="ECO:0007669"/>
    <property type="project" value="UniProtKB-KW"/>
</dbReference>
<keyword evidence="2" id="KW-0808">Transferase</keyword>
<keyword evidence="3" id="KW-1185">Reference proteome</keyword>
<evidence type="ECO:0000313" key="2">
    <source>
        <dbReference type="EMBL" id="MBP1475470.1"/>
    </source>
</evidence>
<reference evidence="2 3" key="1">
    <citation type="submission" date="2021-04" db="EMBL/GenBank/DDBJ databases">
        <authorList>
            <person name="Huq M.A."/>
        </authorList>
    </citation>
    <scope>NUCLEOTIDE SEQUENCE [LARGE SCALE GENOMIC DNA]</scope>
    <source>
        <strain evidence="2 3">MAH-13</strain>
    </source>
</reference>
<name>A0ABS4DQZ2_9GAMM</name>
<evidence type="ECO:0000259" key="1">
    <source>
        <dbReference type="Pfam" id="PF13649"/>
    </source>
</evidence>
<dbReference type="Proteomes" id="UP000823790">
    <property type="component" value="Unassembled WGS sequence"/>
</dbReference>
<keyword evidence="2" id="KW-0489">Methyltransferase</keyword>
<dbReference type="Pfam" id="PF13649">
    <property type="entry name" value="Methyltransf_25"/>
    <property type="match status" value="1"/>
</dbReference>
<dbReference type="InterPro" id="IPR029063">
    <property type="entry name" value="SAM-dependent_MTases_sf"/>
</dbReference>
<dbReference type="SUPFAM" id="SSF53335">
    <property type="entry name" value="S-adenosyl-L-methionine-dependent methyltransferases"/>
    <property type="match status" value="1"/>
</dbReference>
<evidence type="ECO:0000313" key="3">
    <source>
        <dbReference type="Proteomes" id="UP000823790"/>
    </source>
</evidence>
<dbReference type="EMBL" id="JAGJRS010000031">
    <property type="protein sequence ID" value="MBP1475470.1"/>
    <property type="molecule type" value="Genomic_DNA"/>
</dbReference>